<dbReference type="Gene3D" id="1.25.10.10">
    <property type="entry name" value="Leucine-rich Repeat Variant"/>
    <property type="match status" value="1"/>
</dbReference>
<dbReference type="GO" id="GO:0031267">
    <property type="term" value="F:small GTPase binding"/>
    <property type="evidence" value="ECO:0007669"/>
    <property type="project" value="InterPro"/>
</dbReference>
<protein>
    <recommendedName>
        <fullName evidence="4">Exportin-2</fullName>
    </recommendedName>
    <alternativeName>
        <fullName evidence="9">Importin-alpha re-exporter</fullName>
    </alternativeName>
</protein>
<evidence type="ECO:0000313" key="11">
    <source>
        <dbReference type="Proteomes" id="UP000035680"/>
    </source>
</evidence>
<comment type="similarity">
    <text evidence="3">Belongs to the XPO2/CSE1 family.</text>
</comment>
<evidence type="ECO:0000256" key="5">
    <source>
        <dbReference type="ARBA" id="ARBA00022448"/>
    </source>
</evidence>
<dbReference type="WBParaSite" id="SVE_1733500.2">
    <property type="protein sequence ID" value="SVE_1733500.2"/>
    <property type="gene ID" value="SVE_1733500"/>
</dbReference>
<name>A0A0K0FY09_STRVS</name>
<dbReference type="InterPro" id="IPR005043">
    <property type="entry name" value="XPO2_C"/>
</dbReference>
<evidence type="ECO:0000313" key="12">
    <source>
        <dbReference type="WBParaSite" id="SVE_1733500.2"/>
    </source>
</evidence>
<dbReference type="GO" id="GO:0005635">
    <property type="term" value="C:nuclear envelope"/>
    <property type="evidence" value="ECO:0007669"/>
    <property type="project" value="TreeGrafter"/>
</dbReference>
<reference evidence="12" key="2">
    <citation type="submission" date="2015-08" db="UniProtKB">
        <authorList>
            <consortium name="WormBaseParasite"/>
        </authorList>
    </citation>
    <scope>IDENTIFICATION</scope>
</reference>
<dbReference type="PANTHER" id="PTHR10997:SF8">
    <property type="entry name" value="EXPORTIN-2"/>
    <property type="match status" value="1"/>
</dbReference>
<dbReference type="GO" id="GO:0005829">
    <property type="term" value="C:cytosol"/>
    <property type="evidence" value="ECO:0007669"/>
    <property type="project" value="TreeGrafter"/>
</dbReference>
<dbReference type="Pfam" id="PF03378">
    <property type="entry name" value="CAS_CSE1"/>
    <property type="match status" value="1"/>
</dbReference>
<dbReference type="Pfam" id="PF03810">
    <property type="entry name" value="IBN_N"/>
    <property type="match status" value="1"/>
</dbReference>
<keyword evidence="6" id="KW-0963">Cytoplasm</keyword>
<feature type="domain" description="Importin N-terminal" evidence="10">
    <location>
        <begin position="26"/>
        <end position="104"/>
    </location>
</feature>
<evidence type="ECO:0000256" key="1">
    <source>
        <dbReference type="ARBA" id="ARBA00004123"/>
    </source>
</evidence>
<evidence type="ECO:0000256" key="8">
    <source>
        <dbReference type="ARBA" id="ARBA00023242"/>
    </source>
</evidence>
<proteinExistence type="inferred from homology"/>
<dbReference type="GO" id="GO:0006606">
    <property type="term" value="P:protein import into nucleus"/>
    <property type="evidence" value="ECO:0007669"/>
    <property type="project" value="TreeGrafter"/>
</dbReference>
<evidence type="ECO:0000256" key="7">
    <source>
        <dbReference type="ARBA" id="ARBA00022927"/>
    </source>
</evidence>
<dbReference type="GO" id="GO:0006611">
    <property type="term" value="P:protein export from nucleus"/>
    <property type="evidence" value="ECO:0007669"/>
    <property type="project" value="TreeGrafter"/>
</dbReference>
<keyword evidence="8" id="KW-0539">Nucleus</keyword>
<evidence type="ECO:0000256" key="9">
    <source>
        <dbReference type="ARBA" id="ARBA00030693"/>
    </source>
</evidence>
<dbReference type="SUPFAM" id="SSF48371">
    <property type="entry name" value="ARM repeat"/>
    <property type="match status" value="1"/>
</dbReference>
<dbReference type="InterPro" id="IPR001494">
    <property type="entry name" value="Importin-beta_N"/>
</dbReference>
<dbReference type="GO" id="GO:0005049">
    <property type="term" value="F:nuclear export signal receptor activity"/>
    <property type="evidence" value="ECO:0007669"/>
    <property type="project" value="TreeGrafter"/>
</dbReference>
<evidence type="ECO:0000256" key="6">
    <source>
        <dbReference type="ARBA" id="ARBA00022490"/>
    </source>
</evidence>
<dbReference type="InterPro" id="IPR013713">
    <property type="entry name" value="XPO2_central"/>
</dbReference>
<dbReference type="PROSITE" id="PS50166">
    <property type="entry name" value="IMPORTIN_B_NT"/>
    <property type="match status" value="1"/>
</dbReference>
<evidence type="ECO:0000256" key="2">
    <source>
        <dbReference type="ARBA" id="ARBA00004496"/>
    </source>
</evidence>
<dbReference type="AlphaFoldDB" id="A0A0K0FY09"/>
<dbReference type="InterPro" id="IPR011989">
    <property type="entry name" value="ARM-like"/>
</dbReference>
<dbReference type="STRING" id="75913.A0A0K0FY09"/>
<reference evidence="11" key="1">
    <citation type="submission" date="2014-07" db="EMBL/GenBank/DDBJ databases">
        <authorList>
            <person name="Martin A.A"/>
            <person name="De Silva N."/>
        </authorList>
    </citation>
    <scope>NUCLEOTIDE SEQUENCE</scope>
</reference>
<dbReference type="PANTHER" id="PTHR10997">
    <property type="entry name" value="IMPORTIN-7, 8, 11"/>
    <property type="match status" value="1"/>
</dbReference>
<dbReference type="Proteomes" id="UP000035680">
    <property type="component" value="Unassembled WGS sequence"/>
</dbReference>
<keyword evidence="5" id="KW-0813">Transport</keyword>
<dbReference type="SMART" id="SM00913">
    <property type="entry name" value="IBN_N"/>
    <property type="match status" value="1"/>
</dbReference>
<evidence type="ECO:0000256" key="3">
    <source>
        <dbReference type="ARBA" id="ARBA00008669"/>
    </source>
</evidence>
<accession>A0A0K0FY09</accession>
<dbReference type="Pfam" id="PF08506">
    <property type="entry name" value="Cse1"/>
    <property type="match status" value="1"/>
</dbReference>
<organism evidence="11 12">
    <name type="scientific">Strongyloides venezuelensis</name>
    <name type="common">Threadworm</name>
    <dbReference type="NCBI Taxonomy" id="75913"/>
    <lineage>
        <taxon>Eukaryota</taxon>
        <taxon>Metazoa</taxon>
        <taxon>Ecdysozoa</taxon>
        <taxon>Nematoda</taxon>
        <taxon>Chromadorea</taxon>
        <taxon>Rhabditida</taxon>
        <taxon>Tylenchina</taxon>
        <taxon>Panagrolaimomorpha</taxon>
        <taxon>Strongyloidoidea</taxon>
        <taxon>Strongyloididae</taxon>
        <taxon>Strongyloides</taxon>
    </lineage>
</organism>
<evidence type="ECO:0000256" key="4">
    <source>
        <dbReference type="ARBA" id="ARBA00018945"/>
    </source>
</evidence>
<evidence type="ECO:0000259" key="10">
    <source>
        <dbReference type="PROSITE" id="PS50166"/>
    </source>
</evidence>
<comment type="subcellular location">
    <subcellularLocation>
        <location evidence="2">Cytoplasm</location>
    </subcellularLocation>
    <subcellularLocation>
        <location evidence="1">Nucleus</location>
    </subcellularLocation>
</comment>
<sequence length="971" mass="109840">MDNNVEMVLNALQGTLSSDKEIRQSAEMQMSQFTENAGFCCTLLKICDTRSGMNANIPEAVVTCAAVAVKNFIRYQWTGNSGTAPLDQLEREKIRQSVLEVLFGNSGDKKVRDQLLSSLTLIAKTDFPEQWQNLATVLSEALRGGISESAKVSVISMDELFKRYRYEMKSEELWREIRYVLTVCAEPITKFFVEVVKMVVDCSEKRNYTPEQCKEMFDCIFYCSEIFHSLNSQDLCEYFEDNLKTWMEAFLALMKINMDFYPFSPSNEEDPYNKLRVSLCEIFTLFSQRYEEEFLPYMQPCVELIWEKFFANGNADNCDSLINASMNFLGAICIRPQYQSMFTAEGVLALLLRDIVIKNMVMSQDDVETFEDDPAEYLKKDLEGGDTHTKRRGAADLLKILSTDYPAQVTPIVQELLKEFVGAFTANRKGNWLQKEITFSMITSMLIRGETARMGATKVTDFVNLDDFYSQYVRPEIVESLPDELPIITCSALKFAFTFRHKLQPLALKELVSGPVVGRLLASKNQIIHWYTGNMIDKILNTKTRDNKLLFTNSDVDTPALIGSIAQILELKSTSITPYVIKALMRVLNFMDDSTAAGADNIINALAKLSFTALKQSANPVYIHYIFECMCVVIKKAYSRVAGGIDKAVLPVIEHIFTENIEDYIPYALQISALLITQCSTAIARGENVNSDAYHGFMQFVLTPQIWQHSTNVPAGVIALEAYINAFPNQMFSEENVKKLFDIYNRLIGSKANDQHGFSLGNALLPYLSKYPSITVQSFFIPIFSRLSRSKTFKLQKNMMIFVCRFILVVGADEFVRSVNAIQDGLATMTMNRVFAIELTGIAQMTTSFERKILILGMAKLFESQPQVISESFGPLFNGVVKLIGASIKGISNVSSHVEVDEELVFDEDNFNNKFCRLSVSRPEEDIFKEFKQYHRIFAEAVSKLQSSGISFPPGCDESLVLLKKYVETVL</sequence>
<keyword evidence="11" id="KW-1185">Reference proteome</keyword>
<dbReference type="InterPro" id="IPR016024">
    <property type="entry name" value="ARM-type_fold"/>
</dbReference>
<keyword evidence="7" id="KW-0653">Protein transport</keyword>